<dbReference type="GO" id="GO:1990281">
    <property type="term" value="C:efflux pump complex"/>
    <property type="evidence" value="ECO:0007669"/>
    <property type="project" value="TreeGrafter"/>
</dbReference>
<keyword evidence="4" id="KW-1134">Transmembrane beta strand</keyword>
<keyword evidence="5" id="KW-0812">Transmembrane</keyword>
<dbReference type="EMBL" id="CACVAP010000039">
    <property type="protein sequence ID" value="CAA6802620.1"/>
    <property type="molecule type" value="Genomic_DNA"/>
</dbReference>
<sequence length="456" mass="51823">MFVYHFRYILLTLLLSLSSIAEELKNLSLDNALTIMQENNLELKISNFDEQMRQYEVNVAKGHNYGKLDAKIQALRSNDAGNIFGFKLKSREATFGDFGFSEFDMSGQTNPLPVAPQELNYPDSRNHFQTTITYMLPLYTGGKLEQYGKITKALQRMSQLDSSKVLNEKVYQTTKTFYDISLIDQYINNLSNILSNIDTLQNIVSSMKEEGFAKEIDELEVETRRAEASSMLTQANYNKELAYQYLSFLLNKNVLSIQALDNVASMPTININEFLKNNLDIQKAELGLKITDMAVEAEEANFLPTVGAFGEYVSSDDKAFNDFIDKDFYTVGVQLEWNLYNGNIDKNNLAKAKVQNMKVKEQVELTQKGIGLKIAKLQTEANSKAAEITSLETQFSFASKVYENYQERYKEGITSISDVLIKQSKELEVLLKLLTAKNDRNAKVFELRSILNKGNK</sequence>
<reference evidence="9" key="1">
    <citation type="submission" date="2020-01" db="EMBL/GenBank/DDBJ databases">
        <authorList>
            <person name="Meier V. D."/>
            <person name="Meier V D."/>
        </authorList>
    </citation>
    <scope>NUCLEOTIDE SEQUENCE</scope>
    <source>
        <strain evidence="9">HLG_WM_MAG_06</strain>
    </source>
</reference>
<dbReference type="AlphaFoldDB" id="A0A6S6RZK2"/>
<evidence type="ECO:0000256" key="6">
    <source>
        <dbReference type="ARBA" id="ARBA00023136"/>
    </source>
</evidence>
<keyword evidence="6" id="KW-0472">Membrane</keyword>
<evidence type="ECO:0000256" key="5">
    <source>
        <dbReference type="ARBA" id="ARBA00022692"/>
    </source>
</evidence>
<proteinExistence type="inferred from homology"/>
<keyword evidence="8" id="KW-0175">Coiled coil</keyword>
<protein>
    <submittedName>
        <fullName evidence="9">Type I secretion system, outer membrane component LapE</fullName>
    </submittedName>
</protein>
<comment type="subcellular location">
    <subcellularLocation>
        <location evidence="1">Cell outer membrane</location>
    </subcellularLocation>
</comment>
<dbReference type="SUPFAM" id="SSF56954">
    <property type="entry name" value="Outer membrane efflux proteins (OEP)"/>
    <property type="match status" value="1"/>
</dbReference>
<dbReference type="PANTHER" id="PTHR30026">
    <property type="entry name" value="OUTER MEMBRANE PROTEIN TOLC"/>
    <property type="match status" value="1"/>
</dbReference>
<feature type="coiled-coil region" evidence="8">
    <location>
        <begin position="183"/>
        <end position="210"/>
    </location>
</feature>
<name>A0A6S6RZK2_9BACT</name>
<dbReference type="GO" id="GO:0015288">
    <property type="term" value="F:porin activity"/>
    <property type="evidence" value="ECO:0007669"/>
    <property type="project" value="TreeGrafter"/>
</dbReference>
<keyword evidence="7" id="KW-0998">Cell outer membrane</keyword>
<evidence type="ECO:0000256" key="4">
    <source>
        <dbReference type="ARBA" id="ARBA00022452"/>
    </source>
</evidence>
<evidence type="ECO:0000256" key="7">
    <source>
        <dbReference type="ARBA" id="ARBA00023237"/>
    </source>
</evidence>
<organism evidence="9">
    <name type="scientific">uncultured Sulfurovum sp</name>
    <dbReference type="NCBI Taxonomy" id="269237"/>
    <lineage>
        <taxon>Bacteria</taxon>
        <taxon>Pseudomonadati</taxon>
        <taxon>Campylobacterota</taxon>
        <taxon>Epsilonproteobacteria</taxon>
        <taxon>Campylobacterales</taxon>
        <taxon>Sulfurovaceae</taxon>
        <taxon>Sulfurovum</taxon>
        <taxon>environmental samples</taxon>
    </lineage>
</organism>
<comment type="similarity">
    <text evidence="2">Belongs to the outer membrane factor (OMF) (TC 1.B.17) family.</text>
</comment>
<evidence type="ECO:0000256" key="3">
    <source>
        <dbReference type="ARBA" id="ARBA00022448"/>
    </source>
</evidence>
<dbReference type="Pfam" id="PF02321">
    <property type="entry name" value="OEP"/>
    <property type="match status" value="1"/>
</dbReference>
<dbReference type="InterPro" id="IPR003423">
    <property type="entry name" value="OMP_efflux"/>
</dbReference>
<accession>A0A6S6RZK2</accession>
<dbReference type="GO" id="GO:0015562">
    <property type="term" value="F:efflux transmembrane transporter activity"/>
    <property type="evidence" value="ECO:0007669"/>
    <property type="project" value="InterPro"/>
</dbReference>
<evidence type="ECO:0000256" key="2">
    <source>
        <dbReference type="ARBA" id="ARBA00007613"/>
    </source>
</evidence>
<gene>
    <name evidence="9" type="ORF">HELGO_WM3404</name>
</gene>
<evidence type="ECO:0000256" key="1">
    <source>
        <dbReference type="ARBA" id="ARBA00004442"/>
    </source>
</evidence>
<dbReference type="GO" id="GO:0009279">
    <property type="term" value="C:cell outer membrane"/>
    <property type="evidence" value="ECO:0007669"/>
    <property type="project" value="UniProtKB-SubCell"/>
</dbReference>
<keyword evidence="3" id="KW-0813">Transport</keyword>
<dbReference type="InterPro" id="IPR051906">
    <property type="entry name" value="TolC-like"/>
</dbReference>
<evidence type="ECO:0000313" key="9">
    <source>
        <dbReference type="EMBL" id="CAA6802620.1"/>
    </source>
</evidence>
<evidence type="ECO:0000256" key="8">
    <source>
        <dbReference type="SAM" id="Coils"/>
    </source>
</evidence>
<dbReference type="PANTHER" id="PTHR30026:SF20">
    <property type="entry name" value="OUTER MEMBRANE PROTEIN TOLC"/>
    <property type="match status" value="1"/>
</dbReference>
<dbReference type="Gene3D" id="1.20.1600.10">
    <property type="entry name" value="Outer membrane efflux proteins (OEP)"/>
    <property type="match status" value="1"/>
</dbReference>